<dbReference type="SMART" id="SM00609">
    <property type="entry name" value="VIT"/>
    <property type="match status" value="1"/>
</dbReference>
<dbReference type="InterPro" id="IPR002035">
    <property type="entry name" value="VWF_A"/>
</dbReference>
<evidence type="ECO:0000256" key="7">
    <source>
        <dbReference type="ARBA" id="ARBA00023180"/>
    </source>
</evidence>
<feature type="domain" description="VWFA" evidence="9">
    <location>
        <begin position="235"/>
        <end position="409"/>
    </location>
</feature>
<dbReference type="PROSITE" id="PS51468">
    <property type="entry name" value="VIT"/>
    <property type="match status" value="1"/>
</dbReference>
<reference evidence="11" key="3">
    <citation type="submission" date="2025-09" db="UniProtKB">
        <authorList>
            <consortium name="Ensembl"/>
        </authorList>
    </citation>
    <scope>IDENTIFICATION</scope>
</reference>
<comment type="similarity">
    <text evidence="2">Belongs to the ITIH family.</text>
</comment>
<keyword evidence="5" id="KW-0732">Signal</keyword>
<dbReference type="PROSITE" id="PS50234">
    <property type="entry name" value="VWFA"/>
    <property type="match status" value="1"/>
</dbReference>
<evidence type="ECO:0000256" key="1">
    <source>
        <dbReference type="ARBA" id="ARBA00004613"/>
    </source>
</evidence>
<evidence type="ECO:0000256" key="5">
    <source>
        <dbReference type="ARBA" id="ARBA00022729"/>
    </source>
</evidence>
<keyword evidence="4" id="KW-0646">Protease inhibitor</keyword>
<feature type="region of interest" description="Disordered" evidence="8">
    <location>
        <begin position="571"/>
        <end position="612"/>
    </location>
</feature>
<sequence length="867" mass="95937">MCVCVCVCVTHTQETRPHIQELSIRTTIISRYAITAVSCSMVNRRAAPAEALFSFQLPPEALISNFTMIIAGRVFQSKVRPRVKKVKTGVKETSGGRSPETEMAVNIPPGNRAVFLLTYEELLRRHLGRYEHVTRLRPSQLVSRLHLEVTVVDHAPISHLEVLPLRGHSGGSRSSVPPVTTQIQNQNQIWKVTFSPSIVQQAKMSTSGLLGDFIVSYGVQEAPGVGDVQVRGHGKVVFVIDTSASMLGKKIRQIKEALLTILEDLHPEDHFNFISFSTKVRVWRPDVLVPVTPLTVRDAKKFIYSLMPTGGEPHRHRRFNLDSPGASPGSFILFLTDGRPTVGEQRTAVILGKTRLAARGKFCIFTVGIGHEVDYRLLDRMALQNCGMMRRINEQDDASALLKGFYDEIGSPLLSNVRISYSSDLVHFTSQNLFTTYFNGSELAVAGKLSNQSAEALHIRVTATNKDKNLVLETNVPLRRRTTETEKQVGAATGLLNLGSEVPQEQGGAVALLAQDFVERAWGLLSVKDGLRSRLRSQTSRDREEHLQKVTDLSLIYRFTTPLTNLVLENPEVPDDATSAPGPITPISPSGFDESEDPEIEKPERKDLSTDGDPHFVVDFPLSKLSVCFNINGEAGHVLRLLSDNGHSGVTVNGQLIGAPPPPDSHKLHRTYFGSITIVLDRPRRTYIQVTPEKVILDGPDRLILPCDSSAEVTTGALSLSIVEKTKVTVTLGGGIGFVVLLHRYRNPEPYQKNHLGFYISNSQGLSEHSHGLLGQFLHQEVGVVKRPGQGEVLKVKGRPVPVVQKSRRIYGGVEKVDCWFVKNNGHKLIEGRYQDYVMTHMFDSREWKQEVQYLTATTPPTGSDSS</sequence>
<name>A0A3P8WV99_CYNSE</name>
<evidence type="ECO:0000256" key="6">
    <source>
        <dbReference type="ARBA" id="ARBA00022900"/>
    </source>
</evidence>
<dbReference type="SUPFAM" id="SSF53300">
    <property type="entry name" value="vWA-like"/>
    <property type="match status" value="1"/>
</dbReference>
<keyword evidence="3" id="KW-0964">Secreted</keyword>
<dbReference type="GO" id="GO:0030212">
    <property type="term" value="P:hyaluronan metabolic process"/>
    <property type="evidence" value="ECO:0007669"/>
    <property type="project" value="InterPro"/>
</dbReference>
<reference evidence="11" key="2">
    <citation type="submission" date="2025-08" db="UniProtKB">
        <authorList>
            <consortium name="Ensembl"/>
        </authorList>
    </citation>
    <scope>IDENTIFICATION</scope>
</reference>
<keyword evidence="7" id="KW-0325">Glycoprotein</keyword>
<proteinExistence type="inferred from homology"/>
<dbReference type="InterPro" id="IPR010600">
    <property type="entry name" value="ITI_HC_C"/>
</dbReference>
<dbReference type="InterPro" id="IPR013694">
    <property type="entry name" value="VIT"/>
</dbReference>
<evidence type="ECO:0000313" key="11">
    <source>
        <dbReference type="Ensembl" id="ENSCSEP00000031388.1"/>
    </source>
</evidence>
<protein>
    <submittedName>
        <fullName evidence="11">Inter-alpha-trypsin inhibitor heavy chain 5</fullName>
    </submittedName>
</protein>
<dbReference type="InterPro" id="IPR050934">
    <property type="entry name" value="ITIH"/>
</dbReference>
<dbReference type="GeneTree" id="ENSGT00940000158317"/>
<dbReference type="Gene3D" id="3.40.50.410">
    <property type="entry name" value="von Willebrand factor, type A domain"/>
    <property type="match status" value="1"/>
</dbReference>
<evidence type="ECO:0000256" key="2">
    <source>
        <dbReference type="ARBA" id="ARBA00010158"/>
    </source>
</evidence>
<evidence type="ECO:0000256" key="8">
    <source>
        <dbReference type="SAM" id="MobiDB-lite"/>
    </source>
</evidence>
<keyword evidence="12" id="KW-1185">Reference proteome</keyword>
<dbReference type="GO" id="GO:0005576">
    <property type="term" value="C:extracellular region"/>
    <property type="evidence" value="ECO:0007669"/>
    <property type="project" value="UniProtKB-SubCell"/>
</dbReference>
<dbReference type="AlphaFoldDB" id="A0A3P8WV99"/>
<accession>A0A3P8WV99</accession>
<dbReference type="InterPro" id="IPR036465">
    <property type="entry name" value="vWFA_dom_sf"/>
</dbReference>
<dbReference type="SMART" id="SM00327">
    <property type="entry name" value="VWA"/>
    <property type="match status" value="1"/>
</dbReference>
<evidence type="ECO:0000259" key="10">
    <source>
        <dbReference type="PROSITE" id="PS51468"/>
    </source>
</evidence>
<reference evidence="11 12" key="1">
    <citation type="journal article" date="2014" name="Nat. Genet.">
        <title>Whole-genome sequence of a flatfish provides insights into ZW sex chromosome evolution and adaptation to a benthic lifestyle.</title>
        <authorList>
            <person name="Chen S."/>
            <person name="Zhang G."/>
            <person name="Shao C."/>
            <person name="Huang Q."/>
            <person name="Liu G."/>
            <person name="Zhang P."/>
            <person name="Song W."/>
            <person name="An N."/>
            <person name="Chalopin D."/>
            <person name="Volff J.N."/>
            <person name="Hong Y."/>
            <person name="Li Q."/>
            <person name="Sha Z."/>
            <person name="Zhou H."/>
            <person name="Xie M."/>
            <person name="Yu Q."/>
            <person name="Liu Y."/>
            <person name="Xiang H."/>
            <person name="Wang N."/>
            <person name="Wu K."/>
            <person name="Yang C."/>
            <person name="Zhou Q."/>
            <person name="Liao X."/>
            <person name="Yang L."/>
            <person name="Hu Q."/>
            <person name="Zhang J."/>
            <person name="Meng L."/>
            <person name="Jin L."/>
            <person name="Tian Y."/>
            <person name="Lian J."/>
            <person name="Yang J."/>
            <person name="Miao G."/>
            <person name="Liu S."/>
            <person name="Liang Z."/>
            <person name="Yan F."/>
            <person name="Li Y."/>
            <person name="Sun B."/>
            <person name="Zhang H."/>
            <person name="Zhang J."/>
            <person name="Zhu Y."/>
            <person name="Du M."/>
            <person name="Zhao Y."/>
            <person name="Schartl M."/>
            <person name="Tang Q."/>
            <person name="Wang J."/>
        </authorList>
    </citation>
    <scope>NUCLEOTIDE SEQUENCE</scope>
</reference>
<dbReference type="PANTHER" id="PTHR10338:SF62">
    <property type="entry name" value="INTER-ALPHA-TRYPSIN INHIBITOR HEAVY CHAIN H5"/>
    <property type="match status" value="1"/>
</dbReference>
<comment type="subcellular location">
    <subcellularLocation>
        <location evidence="1">Secreted</location>
    </subcellularLocation>
</comment>
<dbReference type="PANTHER" id="PTHR10338">
    <property type="entry name" value="INTER-ALPHA-TRYPSIN INHIBITOR HEAVY CHAIN FAMILY MEMBER"/>
    <property type="match status" value="1"/>
</dbReference>
<evidence type="ECO:0000256" key="3">
    <source>
        <dbReference type="ARBA" id="ARBA00022525"/>
    </source>
</evidence>
<dbReference type="Ensembl" id="ENSCSET00000031796.1">
    <property type="protein sequence ID" value="ENSCSEP00000031388.1"/>
    <property type="gene ID" value="ENSCSEG00000020097.1"/>
</dbReference>
<evidence type="ECO:0000313" key="12">
    <source>
        <dbReference type="Proteomes" id="UP000265120"/>
    </source>
</evidence>
<feature type="compositionally biased region" description="Basic and acidic residues" evidence="8">
    <location>
        <begin position="600"/>
        <end position="612"/>
    </location>
</feature>
<dbReference type="GO" id="GO:0004867">
    <property type="term" value="F:serine-type endopeptidase inhibitor activity"/>
    <property type="evidence" value="ECO:0007669"/>
    <property type="project" value="UniProtKB-KW"/>
</dbReference>
<organism evidence="11 12">
    <name type="scientific">Cynoglossus semilaevis</name>
    <name type="common">Tongue sole</name>
    <dbReference type="NCBI Taxonomy" id="244447"/>
    <lineage>
        <taxon>Eukaryota</taxon>
        <taxon>Metazoa</taxon>
        <taxon>Chordata</taxon>
        <taxon>Craniata</taxon>
        <taxon>Vertebrata</taxon>
        <taxon>Euteleostomi</taxon>
        <taxon>Actinopterygii</taxon>
        <taxon>Neopterygii</taxon>
        <taxon>Teleostei</taxon>
        <taxon>Neoteleostei</taxon>
        <taxon>Acanthomorphata</taxon>
        <taxon>Carangaria</taxon>
        <taxon>Pleuronectiformes</taxon>
        <taxon>Pleuronectoidei</taxon>
        <taxon>Cynoglossidae</taxon>
        <taxon>Cynoglossinae</taxon>
        <taxon>Cynoglossus</taxon>
    </lineage>
</organism>
<dbReference type="OMA" id="TWSYLTI"/>
<feature type="domain" description="VIT" evidence="10">
    <location>
        <begin position="3"/>
        <end position="121"/>
    </location>
</feature>
<dbReference type="Pfam" id="PF08487">
    <property type="entry name" value="VIT"/>
    <property type="match status" value="1"/>
</dbReference>
<evidence type="ECO:0000256" key="4">
    <source>
        <dbReference type="ARBA" id="ARBA00022690"/>
    </source>
</evidence>
<dbReference type="Proteomes" id="UP000265120">
    <property type="component" value="Chromosome 8"/>
</dbReference>
<dbReference type="Pfam" id="PF13768">
    <property type="entry name" value="VWA_3"/>
    <property type="match status" value="1"/>
</dbReference>
<keyword evidence="6" id="KW-0722">Serine protease inhibitor</keyword>
<evidence type="ECO:0000259" key="9">
    <source>
        <dbReference type="PROSITE" id="PS50234"/>
    </source>
</evidence>
<dbReference type="Pfam" id="PF06668">
    <property type="entry name" value="ITI_HC_C"/>
    <property type="match status" value="1"/>
</dbReference>